<feature type="compositionally biased region" description="Low complexity" evidence="1">
    <location>
        <begin position="1"/>
        <end position="15"/>
    </location>
</feature>
<evidence type="ECO:0000256" key="1">
    <source>
        <dbReference type="SAM" id="MobiDB-lite"/>
    </source>
</evidence>
<feature type="non-terminal residue" evidence="2">
    <location>
        <position position="126"/>
    </location>
</feature>
<protein>
    <recommendedName>
        <fullName evidence="4">Selenoprotein O</fullName>
    </recommendedName>
</protein>
<name>A0ABN9WJ07_9DINO</name>
<proteinExistence type="predicted"/>
<dbReference type="EMBL" id="CAUYUJ010018810">
    <property type="protein sequence ID" value="CAK0886485.1"/>
    <property type="molecule type" value="Genomic_DNA"/>
</dbReference>
<evidence type="ECO:0000313" key="2">
    <source>
        <dbReference type="EMBL" id="CAK0886485.1"/>
    </source>
</evidence>
<feature type="non-terminal residue" evidence="2">
    <location>
        <position position="1"/>
    </location>
</feature>
<evidence type="ECO:0000313" key="3">
    <source>
        <dbReference type="Proteomes" id="UP001189429"/>
    </source>
</evidence>
<accession>A0ABN9WJ07</accession>
<comment type="caution">
    <text evidence="2">The sequence shown here is derived from an EMBL/GenBank/DDBJ whole genome shotgun (WGS) entry which is preliminary data.</text>
</comment>
<gene>
    <name evidence="2" type="ORF">PCOR1329_LOCUS67816</name>
</gene>
<keyword evidence="3" id="KW-1185">Reference proteome</keyword>
<feature type="region of interest" description="Disordered" evidence="1">
    <location>
        <begin position="1"/>
        <end position="25"/>
    </location>
</feature>
<dbReference type="Proteomes" id="UP001189429">
    <property type="component" value="Unassembled WGS sequence"/>
</dbReference>
<sequence>AGLDLAGARAATAEASRPGPPRDAMGLDWEKIMEQKRQDDPELDATLEFEATSATDEENSYDGRLSLPELARRWVRVVVRDCPRLPQSMGGSDNRRVENALCTARMARIRCRPFSAEEKIERANQK</sequence>
<evidence type="ECO:0008006" key="4">
    <source>
        <dbReference type="Google" id="ProtNLM"/>
    </source>
</evidence>
<reference evidence="2" key="1">
    <citation type="submission" date="2023-10" db="EMBL/GenBank/DDBJ databases">
        <authorList>
            <person name="Chen Y."/>
            <person name="Shah S."/>
            <person name="Dougan E. K."/>
            <person name="Thang M."/>
            <person name="Chan C."/>
        </authorList>
    </citation>
    <scope>NUCLEOTIDE SEQUENCE [LARGE SCALE GENOMIC DNA]</scope>
</reference>
<organism evidence="2 3">
    <name type="scientific">Prorocentrum cordatum</name>
    <dbReference type="NCBI Taxonomy" id="2364126"/>
    <lineage>
        <taxon>Eukaryota</taxon>
        <taxon>Sar</taxon>
        <taxon>Alveolata</taxon>
        <taxon>Dinophyceae</taxon>
        <taxon>Prorocentrales</taxon>
        <taxon>Prorocentraceae</taxon>
        <taxon>Prorocentrum</taxon>
    </lineage>
</organism>